<feature type="domain" description="Organic solvent tolerance-like N-terminal" evidence="3">
    <location>
        <begin position="32"/>
        <end position="101"/>
    </location>
</feature>
<dbReference type="KEGG" id="hhl:Halha_2433"/>
<feature type="chain" id="PRO_5003944842" evidence="2">
    <location>
        <begin position="26"/>
        <end position="537"/>
    </location>
</feature>
<evidence type="ECO:0000259" key="3">
    <source>
        <dbReference type="Pfam" id="PF03968"/>
    </source>
</evidence>
<dbReference type="GO" id="GO:1990351">
    <property type="term" value="C:transporter complex"/>
    <property type="evidence" value="ECO:0007669"/>
    <property type="project" value="TreeGrafter"/>
</dbReference>
<dbReference type="Pfam" id="PF03968">
    <property type="entry name" value="LptD_N"/>
    <property type="match status" value="1"/>
</dbReference>
<feature type="signal peptide" evidence="2">
    <location>
        <begin position="1"/>
        <end position="25"/>
    </location>
</feature>
<dbReference type="eggNOG" id="COG1452">
    <property type="taxonomic scope" value="Bacteria"/>
</dbReference>
<evidence type="ECO:0000256" key="1">
    <source>
        <dbReference type="ARBA" id="ARBA00023237"/>
    </source>
</evidence>
<dbReference type="EMBL" id="CP003359">
    <property type="protein sequence ID" value="AGB42307.1"/>
    <property type="molecule type" value="Genomic_DNA"/>
</dbReference>
<dbReference type="OrthoDB" id="2111483at2"/>
<dbReference type="InterPro" id="IPR005653">
    <property type="entry name" value="OstA-like_N"/>
</dbReference>
<keyword evidence="1" id="KW-0998">Cell outer membrane</keyword>
<accession>L0KAJ8</accession>
<dbReference type="AlphaFoldDB" id="L0KAJ8"/>
<reference evidence="5" key="1">
    <citation type="submission" date="2012-02" db="EMBL/GenBank/DDBJ databases">
        <title>The complete genome of Halobacteroides halobius DSM 5150.</title>
        <authorList>
            <person name="Lucas S."/>
            <person name="Copeland A."/>
            <person name="Lapidus A."/>
            <person name="Glavina del Rio T."/>
            <person name="Dalin E."/>
            <person name="Tice H."/>
            <person name="Bruce D."/>
            <person name="Goodwin L."/>
            <person name="Pitluck S."/>
            <person name="Peters L."/>
            <person name="Mikhailova N."/>
            <person name="Gu W."/>
            <person name="Kyrpides N."/>
            <person name="Mavromatis K."/>
            <person name="Ivanova N."/>
            <person name="Brettin T."/>
            <person name="Detter J.C."/>
            <person name="Han C."/>
            <person name="Larimer F."/>
            <person name="Land M."/>
            <person name="Hauser L."/>
            <person name="Markowitz V."/>
            <person name="Cheng J.-F."/>
            <person name="Hugenholtz P."/>
            <person name="Woyke T."/>
            <person name="Wu D."/>
            <person name="Tindall B."/>
            <person name="Pomrenke H."/>
            <person name="Brambilla E."/>
            <person name="Klenk H.-P."/>
            <person name="Eisen J.A."/>
        </authorList>
    </citation>
    <scope>NUCLEOTIDE SEQUENCE [LARGE SCALE GENOMIC DNA]</scope>
    <source>
        <strain evidence="5">ATCC 35273 / DSM 5150 / MD-1</strain>
    </source>
</reference>
<evidence type="ECO:0000313" key="5">
    <source>
        <dbReference type="Proteomes" id="UP000010880"/>
    </source>
</evidence>
<organism evidence="4 5">
    <name type="scientific">Halobacteroides halobius (strain ATCC 35273 / DSM 5150 / MD-1)</name>
    <dbReference type="NCBI Taxonomy" id="748449"/>
    <lineage>
        <taxon>Bacteria</taxon>
        <taxon>Bacillati</taxon>
        <taxon>Bacillota</taxon>
        <taxon>Clostridia</taxon>
        <taxon>Halanaerobiales</taxon>
        <taxon>Halobacteroidaceae</taxon>
        <taxon>Halobacteroides</taxon>
    </lineage>
</organism>
<evidence type="ECO:0000313" key="4">
    <source>
        <dbReference type="EMBL" id="AGB42307.1"/>
    </source>
</evidence>
<sequence>MPEIKVIKIAIIILVLNLACTVALANQQVNLKAKQVTYQRKKGIIIATGNVKLQTKRLNLSANRLKINLKQDKLLATGNVQSKTETGEYTSQKLNYNFKTDSGIFINSEGIIISDSLKEPFYLQAPQTSYTPNKSNLQKAEFTTCDLEEPHYHFQAESMTIYPEDKIVAYHVTLWEFNGQVPIFYWPILVYSFKNHQQIFKPQVGYNQQKGWFIKTTYNYDREDFGQLYLDYFSKLGFAIGAKHYYKTLKNDNASLYFYLEEDNRNPTLSPWISLELKREYKAEDTSYTWSVGYKDHYSNYLTTPQKNNWLNISAKQKVEFTNWQHNWGLKYRKNRSYNHDLDLSLDVWGLKDNNLDLNLDYIYQQQPKTTFNEYGVGLNYKKYFSDDLYLNYNYDYEYHAENEDNSWQYKTDLRLQLDKSKYNWSVGAKFKRDNEGINYYDLPEAQLTIHPGEIWSNKLLNPLDITVGGLNRYNDSWLEPKQQGYTRVGYEDYLSLTDNNRLHYNQQFEQNIYSTGHQHWSYQNRFDLTTKLPFGW</sequence>
<protein>
    <submittedName>
        <fullName evidence="4">Organic solvent tolerance protein OstA</fullName>
    </submittedName>
</protein>
<keyword evidence="2" id="KW-0732">Signal</keyword>
<evidence type="ECO:0000256" key="2">
    <source>
        <dbReference type="SAM" id="SignalP"/>
    </source>
</evidence>
<dbReference type="Proteomes" id="UP000010880">
    <property type="component" value="Chromosome"/>
</dbReference>
<dbReference type="HOGENOM" id="CLU_506954_0_0_9"/>
<proteinExistence type="predicted"/>
<dbReference type="GO" id="GO:0009279">
    <property type="term" value="C:cell outer membrane"/>
    <property type="evidence" value="ECO:0007669"/>
    <property type="project" value="TreeGrafter"/>
</dbReference>
<dbReference type="PANTHER" id="PTHR30189">
    <property type="entry name" value="LPS-ASSEMBLY PROTEIN"/>
    <property type="match status" value="1"/>
</dbReference>
<dbReference type="STRING" id="748449.Halha_2433"/>
<keyword evidence="1" id="KW-0472">Membrane</keyword>
<dbReference type="InterPro" id="IPR050218">
    <property type="entry name" value="LptD"/>
</dbReference>
<name>L0KAJ8_HALHC</name>
<dbReference type="RefSeq" id="WP_015328021.1">
    <property type="nucleotide sequence ID" value="NC_019978.1"/>
</dbReference>
<dbReference type="TCDB" id="1.B.42.1.12">
    <property type="family name" value="the outer membrane lipopolysaccharide export porin (lps-ep) family"/>
</dbReference>
<gene>
    <name evidence="4" type="ordered locus">Halha_2433</name>
</gene>
<dbReference type="Gene3D" id="2.60.450.10">
    <property type="entry name" value="Lipopolysaccharide (LPS) transport protein A like domain"/>
    <property type="match status" value="1"/>
</dbReference>
<keyword evidence="5" id="KW-1185">Reference proteome</keyword>
<dbReference type="PANTHER" id="PTHR30189:SF1">
    <property type="entry name" value="LPS-ASSEMBLY PROTEIN LPTD"/>
    <property type="match status" value="1"/>
</dbReference>